<reference evidence="4 5" key="1">
    <citation type="submission" date="2024-09" db="EMBL/GenBank/DDBJ databases">
        <title>A chromosome-level genome assembly of Gray's grenadier anchovy, Coilia grayii.</title>
        <authorList>
            <person name="Fu Z."/>
        </authorList>
    </citation>
    <scope>NUCLEOTIDE SEQUENCE [LARGE SCALE GENOMIC DNA]</scope>
    <source>
        <strain evidence="4">G4</strain>
        <tissue evidence="4">Muscle</tissue>
    </source>
</reference>
<sequence length="369" mass="41483">MDTLDCSCRGPLLLHEANMVIDSLKRDIRRLTNDLVRKDTLISAYGSTLRAQAQSRIDMSFQIKFPEEPATTSQPACSTPQQNQPWTEVVARSQRGVLKRFSPPPFNPFNLSNRYSVLADSNVADPAHTIPLPPQHRSAEQSRPIAPPPKPPAPRRVARERPRHPPSSTRPVAVLVGSSMVRHVTLPRSETWCLPGARVEDVQTRVPEVVEQHPTASAIVVHVGSNDIRLQQSEKLKSDFTSLIQTILATGKKCIVSGPIPSACFSDMQFSRIRQLHAWLVGYCSRERVPFVDNFGSFWRRRSLFARDGRHLNRAGASLPERKKKLSSKKLSFLQSFTNTFLNYLLQSLFKNLLSCIKSNYTSPHTPVH</sequence>
<dbReference type="Gene3D" id="3.40.50.12700">
    <property type="match status" value="1"/>
</dbReference>
<dbReference type="AlphaFoldDB" id="A0ABD1IQY6"/>
<proteinExistence type="predicted"/>
<dbReference type="Gene3D" id="3.40.50.12690">
    <property type="match status" value="1"/>
</dbReference>
<organism evidence="4 5">
    <name type="scientific">Coilia grayii</name>
    <name type="common">Gray's grenadier anchovy</name>
    <dbReference type="NCBI Taxonomy" id="363190"/>
    <lineage>
        <taxon>Eukaryota</taxon>
        <taxon>Metazoa</taxon>
        <taxon>Chordata</taxon>
        <taxon>Craniata</taxon>
        <taxon>Vertebrata</taxon>
        <taxon>Euteleostomi</taxon>
        <taxon>Actinopterygii</taxon>
        <taxon>Neopterygii</taxon>
        <taxon>Teleostei</taxon>
        <taxon>Clupei</taxon>
        <taxon>Clupeiformes</taxon>
        <taxon>Clupeoidei</taxon>
        <taxon>Engraulidae</taxon>
        <taxon>Coilinae</taxon>
        <taxon>Coilia</taxon>
    </lineage>
</organism>
<evidence type="ECO:0000256" key="2">
    <source>
        <dbReference type="SAM" id="MobiDB-lite"/>
    </source>
</evidence>
<feature type="region of interest" description="Disordered" evidence="2">
    <location>
        <begin position="126"/>
        <end position="171"/>
    </location>
</feature>
<accession>A0ABD1IQY6</accession>
<keyword evidence="1" id="KW-0175">Coiled coil</keyword>
<dbReference type="Proteomes" id="UP001591681">
    <property type="component" value="Unassembled WGS sequence"/>
</dbReference>
<dbReference type="Pfam" id="PF13472">
    <property type="entry name" value="Lipase_GDSL_2"/>
    <property type="match status" value="1"/>
</dbReference>
<name>A0ABD1IQY6_9TELE</name>
<comment type="caution">
    <text evidence="4">The sequence shown here is derived from an EMBL/GenBank/DDBJ whole genome shotgun (WGS) entry which is preliminary data.</text>
</comment>
<protein>
    <recommendedName>
        <fullName evidence="3">SGNH hydrolase-type esterase domain-containing protein</fullName>
    </recommendedName>
</protein>
<keyword evidence="5" id="KW-1185">Reference proteome</keyword>
<evidence type="ECO:0000256" key="1">
    <source>
        <dbReference type="SAM" id="Coils"/>
    </source>
</evidence>
<dbReference type="EMBL" id="JBHFQA010000499">
    <property type="protein sequence ID" value="KAL2076350.1"/>
    <property type="molecule type" value="Genomic_DNA"/>
</dbReference>
<dbReference type="InterPro" id="IPR013830">
    <property type="entry name" value="SGNH_hydro"/>
</dbReference>
<evidence type="ECO:0000313" key="4">
    <source>
        <dbReference type="EMBL" id="KAL2076350.1"/>
    </source>
</evidence>
<feature type="compositionally biased region" description="Pro residues" evidence="2">
    <location>
        <begin position="145"/>
        <end position="154"/>
    </location>
</feature>
<evidence type="ECO:0000313" key="5">
    <source>
        <dbReference type="Proteomes" id="UP001591681"/>
    </source>
</evidence>
<dbReference type="SUPFAM" id="SSF52266">
    <property type="entry name" value="SGNH hydrolase"/>
    <property type="match status" value="1"/>
</dbReference>
<feature type="domain" description="SGNH hydrolase-type esterase" evidence="3">
    <location>
        <begin position="194"/>
        <end position="317"/>
    </location>
</feature>
<feature type="coiled-coil region" evidence="1">
    <location>
        <begin position="14"/>
        <end position="41"/>
    </location>
</feature>
<evidence type="ECO:0000259" key="3">
    <source>
        <dbReference type="Pfam" id="PF13472"/>
    </source>
</evidence>
<gene>
    <name evidence="4" type="ORF">ACEWY4_028051</name>
</gene>